<dbReference type="KEGG" id="aori:SD37_11660"/>
<proteinExistence type="predicted"/>
<accession>A0A193BVN8</accession>
<dbReference type="STRING" id="31958.SD37_11660"/>
<dbReference type="RefSeq" id="WP_044851570.1">
    <property type="nucleotide sequence ID" value="NZ_CP016174.1"/>
</dbReference>
<organism evidence="1 2">
    <name type="scientific">Amycolatopsis orientalis</name>
    <name type="common">Nocardia orientalis</name>
    <dbReference type="NCBI Taxonomy" id="31958"/>
    <lineage>
        <taxon>Bacteria</taxon>
        <taxon>Bacillati</taxon>
        <taxon>Actinomycetota</taxon>
        <taxon>Actinomycetes</taxon>
        <taxon>Pseudonocardiales</taxon>
        <taxon>Pseudonocardiaceae</taxon>
        <taxon>Amycolatopsis</taxon>
    </lineage>
</organism>
<reference evidence="1 2" key="1">
    <citation type="journal article" date="2015" name="Genome Announc.">
        <title>Draft Genome Sequence of Norvancomycin-Producing Strain Amycolatopsis orientalis CPCC200066.</title>
        <authorList>
            <person name="Lei X."/>
            <person name="Yuan F."/>
            <person name="Shi Y."/>
            <person name="Li X."/>
            <person name="Wang L."/>
            <person name="Hong B."/>
        </authorList>
    </citation>
    <scope>NUCLEOTIDE SEQUENCE [LARGE SCALE GENOMIC DNA]</scope>
    <source>
        <strain evidence="1 2">B-37</strain>
    </source>
</reference>
<protein>
    <submittedName>
        <fullName evidence="1">Uncharacterized protein</fullName>
    </submittedName>
</protein>
<evidence type="ECO:0000313" key="1">
    <source>
        <dbReference type="EMBL" id="ANN16234.1"/>
    </source>
</evidence>
<sequence>MSDATIDIRYLLDSAQSRVTVLGPSGGEGYTRVEFEDGTIDAFPDHAIIRDAQYALEFVQKVPTEFDEWDEPRVFTRYFDDEAAAEAWLQSEAGQLYTSLRSYTARTQVPATGSDAVRSLEPAPLADRLGEALLALDAPEETPTAAEDDDPLDAVRELVTEAHDRLPADEFGGPLCKTCAAAEALVVFREVFADGYLAEGIVSGLGCREVEALIGVLNAEDRETWLRYHCTGDCDDLDVHGASEEDVALWRVMNEPPDEATPNR</sequence>
<keyword evidence="2" id="KW-1185">Reference proteome</keyword>
<dbReference type="Proteomes" id="UP000093695">
    <property type="component" value="Chromosome"/>
</dbReference>
<dbReference type="AlphaFoldDB" id="A0A193BVN8"/>
<evidence type="ECO:0000313" key="2">
    <source>
        <dbReference type="Proteomes" id="UP000093695"/>
    </source>
</evidence>
<dbReference type="EMBL" id="CP016174">
    <property type="protein sequence ID" value="ANN16234.1"/>
    <property type="molecule type" value="Genomic_DNA"/>
</dbReference>
<gene>
    <name evidence="1" type="ORF">SD37_11660</name>
</gene>
<name>A0A193BVN8_AMYOR</name>